<keyword evidence="3" id="KW-0813">Transport</keyword>
<feature type="transmembrane region" description="Helical" evidence="8">
    <location>
        <begin position="187"/>
        <end position="208"/>
    </location>
</feature>
<keyword evidence="11" id="KW-1185">Reference proteome</keyword>
<evidence type="ECO:0000256" key="4">
    <source>
        <dbReference type="ARBA" id="ARBA00022692"/>
    </source>
</evidence>
<dbReference type="GO" id="GO:0016020">
    <property type="term" value="C:membrane"/>
    <property type="evidence" value="ECO:0007669"/>
    <property type="project" value="UniProtKB-SubCell"/>
</dbReference>
<name>A0AAQ3MA68_9PEZI</name>
<feature type="transmembrane region" description="Helical" evidence="8">
    <location>
        <begin position="893"/>
        <end position="915"/>
    </location>
</feature>
<evidence type="ECO:0000259" key="9">
    <source>
        <dbReference type="Pfam" id="PF01699"/>
    </source>
</evidence>
<feature type="transmembrane region" description="Helical" evidence="8">
    <location>
        <begin position="117"/>
        <end position="136"/>
    </location>
</feature>
<keyword evidence="6 8" id="KW-0472">Membrane</keyword>
<feature type="transmembrane region" description="Helical" evidence="8">
    <location>
        <begin position="935"/>
        <end position="962"/>
    </location>
</feature>
<feature type="transmembrane region" description="Helical" evidence="8">
    <location>
        <begin position="982"/>
        <end position="1007"/>
    </location>
</feature>
<evidence type="ECO:0000313" key="10">
    <source>
        <dbReference type="EMBL" id="WPH03618.1"/>
    </source>
</evidence>
<feature type="region of interest" description="Disordered" evidence="7">
    <location>
        <begin position="409"/>
        <end position="439"/>
    </location>
</feature>
<comment type="subcellular location">
    <subcellularLocation>
        <location evidence="1">Membrane</location>
        <topology evidence="1">Multi-pass membrane protein</topology>
    </subcellularLocation>
</comment>
<feature type="domain" description="Sodium/calcium exchanger membrane region" evidence="9">
    <location>
        <begin position="124"/>
        <end position="263"/>
    </location>
</feature>
<feature type="region of interest" description="Disordered" evidence="7">
    <location>
        <begin position="572"/>
        <end position="646"/>
    </location>
</feature>
<feature type="transmembrane region" description="Helical" evidence="8">
    <location>
        <begin position="29"/>
        <end position="46"/>
    </location>
</feature>
<evidence type="ECO:0000256" key="3">
    <source>
        <dbReference type="ARBA" id="ARBA00022448"/>
    </source>
</evidence>
<dbReference type="EMBL" id="CP138590">
    <property type="protein sequence ID" value="WPH03618.1"/>
    <property type="molecule type" value="Genomic_DNA"/>
</dbReference>
<evidence type="ECO:0000256" key="6">
    <source>
        <dbReference type="ARBA" id="ARBA00023136"/>
    </source>
</evidence>
<feature type="transmembrane region" description="Helical" evidence="8">
    <location>
        <begin position="251"/>
        <end position="269"/>
    </location>
</feature>
<feature type="compositionally biased region" description="Polar residues" evidence="7">
    <location>
        <begin position="726"/>
        <end position="742"/>
    </location>
</feature>
<evidence type="ECO:0000256" key="8">
    <source>
        <dbReference type="SAM" id="Phobius"/>
    </source>
</evidence>
<dbReference type="InterPro" id="IPR044880">
    <property type="entry name" value="NCX_ion-bd_dom_sf"/>
</dbReference>
<keyword evidence="4 8" id="KW-0812">Transmembrane</keyword>
<feature type="compositionally biased region" description="Acidic residues" evidence="7">
    <location>
        <begin position="291"/>
        <end position="307"/>
    </location>
</feature>
<accession>A0AAQ3MA68</accession>
<dbReference type="Pfam" id="PF01699">
    <property type="entry name" value="Na_Ca_ex"/>
    <property type="match status" value="2"/>
</dbReference>
<dbReference type="Gene3D" id="1.20.1420.30">
    <property type="entry name" value="NCX, central ion-binding region"/>
    <property type="match status" value="2"/>
</dbReference>
<feature type="transmembrane region" description="Helical" evidence="8">
    <location>
        <begin position="148"/>
        <end position="167"/>
    </location>
</feature>
<dbReference type="AlphaFoldDB" id="A0AAQ3MA68"/>
<feature type="transmembrane region" description="Helical" evidence="8">
    <location>
        <begin position="865"/>
        <end position="886"/>
    </location>
</feature>
<keyword evidence="5 8" id="KW-1133">Transmembrane helix</keyword>
<evidence type="ECO:0000256" key="1">
    <source>
        <dbReference type="ARBA" id="ARBA00004141"/>
    </source>
</evidence>
<dbReference type="Proteomes" id="UP001303373">
    <property type="component" value="Chromosome 11"/>
</dbReference>
<evidence type="ECO:0000256" key="5">
    <source>
        <dbReference type="ARBA" id="ARBA00022989"/>
    </source>
</evidence>
<feature type="transmembrane region" description="Helical" evidence="8">
    <location>
        <begin position="220"/>
        <end position="239"/>
    </location>
</feature>
<evidence type="ECO:0000313" key="11">
    <source>
        <dbReference type="Proteomes" id="UP001303373"/>
    </source>
</evidence>
<dbReference type="PANTHER" id="PTHR12266">
    <property type="entry name" value="NA+/CA2+ K+ INDEPENDENT EXCHANGER"/>
    <property type="match status" value="1"/>
</dbReference>
<feature type="region of interest" description="Disordered" evidence="7">
    <location>
        <begin position="287"/>
        <end position="314"/>
    </location>
</feature>
<organism evidence="10 11">
    <name type="scientific">Acrodontium crateriforme</name>
    <dbReference type="NCBI Taxonomy" id="150365"/>
    <lineage>
        <taxon>Eukaryota</taxon>
        <taxon>Fungi</taxon>
        <taxon>Dikarya</taxon>
        <taxon>Ascomycota</taxon>
        <taxon>Pezizomycotina</taxon>
        <taxon>Dothideomycetes</taxon>
        <taxon>Dothideomycetidae</taxon>
        <taxon>Mycosphaerellales</taxon>
        <taxon>Teratosphaeriaceae</taxon>
        <taxon>Acrodontium</taxon>
    </lineage>
</organism>
<dbReference type="InterPro" id="IPR004837">
    <property type="entry name" value="NaCa_Exmemb"/>
</dbReference>
<comment type="similarity">
    <text evidence="2">Belongs to the Ca(2+):cation antiporter (CaCA) (TC 2.A.19) family.</text>
</comment>
<feature type="region of interest" description="Disordered" evidence="7">
    <location>
        <begin position="718"/>
        <end position="742"/>
    </location>
</feature>
<feature type="domain" description="Sodium/calcium exchanger membrane region" evidence="9">
    <location>
        <begin position="874"/>
        <end position="1031"/>
    </location>
</feature>
<evidence type="ECO:0000256" key="7">
    <source>
        <dbReference type="SAM" id="MobiDB-lite"/>
    </source>
</evidence>
<feature type="region of interest" description="Disordered" evidence="7">
    <location>
        <begin position="484"/>
        <end position="559"/>
    </location>
</feature>
<feature type="transmembrane region" description="Helical" evidence="8">
    <location>
        <begin position="836"/>
        <end position="859"/>
    </location>
</feature>
<proteinExistence type="inferred from homology"/>
<dbReference type="PANTHER" id="PTHR12266:SF0">
    <property type="entry name" value="MITOCHONDRIAL SODIUM_CALCIUM EXCHANGER PROTEIN"/>
    <property type="match status" value="1"/>
</dbReference>
<feature type="transmembrane region" description="Helical" evidence="8">
    <location>
        <begin position="806"/>
        <end position="824"/>
    </location>
</feature>
<protein>
    <submittedName>
        <fullName evidence="10">Cation exchanger c3a12.06c</fullName>
    </submittedName>
</protein>
<feature type="region of interest" description="Disordered" evidence="7">
    <location>
        <begin position="758"/>
        <end position="780"/>
    </location>
</feature>
<dbReference type="InterPro" id="IPR051359">
    <property type="entry name" value="CaCA_antiporter"/>
</dbReference>
<feature type="compositionally biased region" description="Polar residues" evidence="7">
    <location>
        <begin position="543"/>
        <end position="557"/>
    </location>
</feature>
<evidence type="ECO:0000256" key="2">
    <source>
        <dbReference type="ARBA" id="ARBA00008170"/>
    </source>
</evidence>
<sequence length="1049" mass="115492">MSSTILQEPRHAAFGTAKLKRPSYRAARAFYLTLLIGLCFATYTFLLRPGFLGEARVLQRREAVGILQNAEEECRAVHNSRSSDQCAYIKQHCPEDEPGFAAYLDLYYCRLAHVKPVAFIILIAWLGLLFSTIGIAASDFFCINLSTIASILGMSESMAGVTLLAFGNGSPDVFSTFAAMSANSGSLAVGELFGAAGFITAVVAGSMALIRPFHVAKKSFVRDVGFFVVAAGFSLVFLWDGKLQMWETVSMVGYYIFYVFFVVAWHWWLNRRRQRREKEAAARGHYIAPGDDLDGVQEEYHDDPEDGSDSRPRNLRTVSVEDWAALERSIGEDWVDETGEDDKDYEDLEEEARERWMSELSSNMRLTRPMRSRKNTTKNPVRPSLVGALEFQAVFKSLQRSRNHQTIPLNSRRYSDDPTYTTAQRQDAMSTSADPAARPPFQVTLNEGNTPTMERPDFLQSGRLRALSANGAADLRITPAFASRILSPTREETSETPARDGRHSRKSSLLEVPGSGMSSTAGSPNAPLAPMTHGLRTNERSDQWPTSQSPDHLSPTGQDFAYQRADSFPKSIIRRGTDKSSKSVTSPQLVPSARSLPKIVIPKQHSSRGSTPSASPFPRYRDATSPITSGPPSIHLPPPSIASPESLPDNLAVEEEEPIRPYRWWPYSILPPPRVIISTLFPTIYHWHEKTWWEKLLGIVAAPSVFLLTITLPVVESEKDGDDSDLSTTFSHQPTPLHSQSYDTMQGQTASIGEHDGMAGHGSSATAAVSTEQEHRHNLSSASQDYTASQTCPTAHNQHSESWNRWLTITHLFLSPIFVLLSIWNQSPIAMDAKWLIKPILISLLVSTILLVPVLASSTPTHRPLAYRIFLSSAGFVVSIAWISAIASEVVGVLKALAVILNMSHAIMGLTIFAVGNSLGDLVADATVARLGFPVMALSACLGGPMLNILLGIGLSGSYIMLRGAAHRHQKHPEKEIKFESFEIEVETTLIVSGITLLVTLIGLLVIVPLNKWVLSKRIGWALIALWTLSTIGNVILEVKGWTGRRSSS</sequence>
<feature type="compositionally biased region" description="Polar residues" evidence="7">
    <location>
        <begin position="418"/>
        <end position="433"/>
    </location>
</feature>
<reference evidence="10 11" key="1">
    <citation type="submission" date="2023-11" db="EMBL/GenBank/DDBJ databases">
        <title>An acidophilic fungus is an integral part of prey digestion in a carnivorous sundew plant.</title>
        <authorList>
            <person name="Tsai I.J."/>
        </authorList>
    </citation>
    <scope>NUCLEOTIDE SEQUENCE [LARGE SCALE GENOMIC DNA]</scope>
    <source>
        <strain evidence="10">169a</strain>
    </source>
</reference>
<feature type="compositionally biased region" description="Basic and acidic residues" evidence="7">
    <location>
        <begin position="489"/>
        <end position="501"/>
    </location>
</feature>
<dbReference type="GO" id="GO:0006874">
    <property type="term" value="P:intracellular calcium ion homeostasis"/>
    <property type="evidence" value="ECO:0007669"/>
    <property type="project" value="TreeGrafter"/>
</dbReference>
<gene>
    <name evidence="10" type="ORF">R9X50_00650100</name>
</gene>
<dbReference type="GO" id="GO:0008324">
    <property type="term" value="F:monoatomic cation transmembrane transporter activity"/>
    <property type="evidence" value="ECO:0007669"/>
    <property type="project" value="TreeGrafter"/>
</dbReference>
<feature type="transmembrane region" description="Helical" evidence="8">
    <location>
        <begin position="1019"/>
        <end position="1037"/>
    </location>
</feature>